<dbReference type="EMBL" id="JAAVJD010000039">
    <property type="protein sequence ID" value="NJQ05510.1"/>
    <property type="molecule type" value="Genomic_DNA"/>
</dbReference>
<dbReference type="Gene3D" id="2.40.50.140">
    <property type="entry name" value="Nucleic acid-binding proteins"/>
    <property type="match status" value="1"/>
</dbReference>
<keyword evidence="3" id="KW-1185">Reference proteome</keyword>
<dbReference type="GO" id="GO:0003676">
    <property type="term" value="F:nucleic acid binding"/>
    <property type="evidence" value="ECO:0007669"/>
    <property type="project" value="InterPro"/>
</dbReference>
<sequence>MINMPELARARVGHPSDVLSVDRRVRARVVNICSDRGRVSLSLRDVTGPDTSAASPPSA</sequence>
<reference evidence="2 3" key="1">
    <citation type="submission" date="2020-03" db="EMBL/GenBank/DDBJ databases">
        <title>Draft genome of Streptomyces sp. ventii, isolated from the Axial Seamount in the Pacific Ocean, and resequencing of the two type strains Streptomyces lonarensis strain NCL 716 and Streptomyces bohaiensis strain 11A07.</title>
        <authorList>
            <person name="Loughran R.M."/>
            <person name="Pfannmuller K.M."/>
            <person name="Wasson B.J."/>
            <person name="Deadmond M.C."/>
            <person name="Paddock B.E."/>
            <person name="Koyack M.J."/>
            <person name="Gallegos D.A."/>
            <person name="Mitchell E.A."/>
            <person name="Ushijima B."/>
            <person name="Saw J.H."/>
            <person name="Mcphail K.L."/>
            <person name="Videau P."/>
        </authorList>
    </citation>
    <scope>NUCLEOTIDE SEQUENCE [LARGE SCALE GENOMIC DNA]</scope>
    <source>
        <strain evidence="2 3">NCL716</strain>
    </source>
</reference>
<dbReference type="Proteomes" id="UP000578686">
    <property type="component" value="Unassembled WGS sequence"/>
</dbReference>
<name>A0A7X6CZQ8_9ACTN</name>
<evidence type="ECO:0000313" key="3">
    <source>
        <dbReference type="Proteomes" id="UP000578686"/>
    </source>
</evidence>
<feature type="domain" description="S1 motif" evidence="1">
    <location>
        <begin position="1"/>
        <end position="44"/>
    </location>
</feature>
<dbReference type="PROSITE" id="PS50126">
    <property type="entry name" value="S1"/>
    <property type="match status" value="1"/>
</dbReference>
<proteinExistence type="predicted"/>
<dbReference type="RefSeq" id="WP_167968793.1">
    <property type="nucleotide sequence ID" value="NZ_BHZG01000177.1"/>
</dbReference>
<gene>
    <name evidence="2" type="ORF">HCN56_07955</name>
</gene>
<evidence type="ECO:0000259" key="1">
    <source>
        <dbReference type="PROSITE" id="PS50126"/>
    </source>
</evidence>
<evidence type="ECO:0000313" key="2">
    <source>
        <dbReference type="EMBL" id="NJQ05510.1"/>
    </source>
</evidence>
<accession>A0A7X6CZQ8</accession>
<dbReference type="SUPFAM" id="SSF50249">
    <property type="entry name" value="Nucleic acid-binding proteins"/>
    <property type="match status" value="1"/>
</dbReference>
<dbReference type="AlphaFoldDB" id="A0A7X6CZQ8"/>
<dbReference type="Pfam" id="PF00575">
    <property type="entry name" value="S1"/>
    <property type="match status" value="1"/>
</dbReference>
<organism evidence="2 3">
    <name type="scientific">Streptomyces lonarensis</name>
    <dbReference type="NCBI Taxonomy" id="700599"/>
    <lineage>
        <taxon>Bacteria</taxon>
        <taxon>Bacillati</taxon>
        <taxon>Actinomycetota</taxon>
        <taxon>Actinomycetes</taxon>
        <taxon>Kitasatosporales</taxon>
        <taxon>Streptomycetaceae</taxon>
        <taxon>Streptomyces</taxon>
    </lineage>
</organism>
<dbReference type="InterPro" id="IPR012340">
    <property type="entry name" value="NA-bd_OB-fold"/>
</dbReference>
<comment type="caution">
    <text evidence="2">The sequence shown here is derived from an EMBL/GenBank/DDBJ whole genome shotgun (WGS) entry which is preliminary data.</text>
</comment>
<protein>
    <submittedName>
        <fullName evidence="2">S1 RNA-binding domain-containing protein</fullName>
    </submittedName>
</protein>
<dbReference type="InterPro" id="IPR003029">
    <property type="entry name" value="S1_domain"/>
</dbReference>